<dbReference type="Proteomes" id="UP001143910">
    <property type="component" value="Unassembled WGS sequence"/>
</dbReference>
<evidence type="ECO:0000313" key="2">
    <source>
        <dbReference type="Proteomes" id="UP001143910"/>
    </source>
</evidence>
<accession>A0ACC1NDU2</accession>
<organism evidence="1 2">
    <name type="scientific">Zarea fungicola</name>
    <dbReference type="NCBI Taxonomy" id="93591"/>
    <lineage>
        <taxon>Eukaryota</taxon>
        <taxon>Fungi</taxon>
        <taxon>Dikarya</taxon>
        <taxon>Ascomycota</taxon>
        <taxon>Pezizomycotina</taxon>
        <taxon>Sordariomycetes</taxon>
        <taxon>Hypocreomycetidae</taxon>
        <taxon>Hypocreales</taxon>
        <taxon>Cordycipitaceae</taxon>
        <taxon>Zarea</taxon>
    </lineage>
</organism>
<keyword evidence="2" id="KW-1185">Reference proteome</keyword>
<sequence>MSEDGLPVRRVQRRLESYEPSVEEYNVKGKPLSKLEITGLQMRAKADVAHCLRTCPTGITNDEVRQRRAGHYVQTIPLKRRAEMIQSGGNRLNTYTEVLDNADSASQFRVPSRRFSILPRQQTISPEPVTPAAVMEPPSRSADAKSPTKRSPRHKSPPIKTGGPRISEPSVKLLPANTPKIEPSPTKSASPPPVTPLSESRSWRNYSMNATPSTFPKAAQFGTAFGNMKRFSAIRPGACPWQFSPTKLVVATPCPTSHAVVEASAMLSPVKLGQLAAQTPSKSAAGAEPATPRIFTNLQYLTADVPSPISFLPTLFSQSPVKQQQLVDLETDTPQKPASFDFGTTSPLFNSVTWLRNIHNVTQPAAGAFKRKGSRRQSEPLVRNFLKLQSRRQTISPRKLVFKASHMFNGPTDGLFSPVKKRAQTKTPSDVELSSAPAAVARPTGQSFDGEAFPAAQLPTPKEVADIDMRENPDIFSSKPVSLSLSPVMGAVMPSIAESYSEEVGTENARKAGLVSPSADFQKPDTEALAVTLLASPAGSTLGGLGIFDNLPEVQVPVKSIEIPEETVKTAPVVIEQSPNTCSRPAGSQKGQQLSPSPTLNLSFTPVNSRSPTGSESAQQADLIPESPPTVTTEIVETISAQSHDYDSPGRDYMREFIRRSRPKRPSTTEAGSPVRQTARRKPLGPKSPNTESPNKSKRKHEKDHNQHETPPKKLTNASPKKIRRSGKASSKTLVAANENDEDETKTLDSNTVSSTTAIADEDEDDAEMDGEASRRSSRLRSQQTRLPSIKSAIPTPIKIGRNSGPTLNSAVRSEQQELTSQTRMNTLRNRGNAEYPAQFLARQSEEAQTESEPEPRESSSENEGRKCVNWSNPLAMYQEDNQDRDKETGRTSKKAKNTATAAIAANTRPKSVQMSGIAKPVTRAKTTADRERTARLAEHFGMVSNGTPAKPQRSTRSRMRI</sequence>
<protein>
    <submittedName>
        <fullName evidence="1">Uncharacterized protein</fullName>
    </submittedName>
</protein>
<comment type="caution">
    <text evidence="1">The sequence shown here is derived from an EMBL/GenBank/DDBJ whole genome shotgun (WGS) entry which is preliminary data.</text>
</comment>
<reference evidence="1" key="1">
    <citation type="submission" date="2022-08" db="EMBL/GenBank/DDBJ databases">
        <title>Genome Sequence of Lecanicillium fungicola.</title>
        <authorList>
            <person name="Buettner E."/>
        </authorList>
    </citation>
    <scope>NUCLEOTIDE SEQUENCE</scope>
    <source>
        <strain evidence="1">Babe33</strain>
    </source>
</reference>
<proteinExistence type="predicted"/>
<evidence type="ECO:0000313" key="1">
    <source>
        <dbReference type="EMBL" id="KAJ2976973.1"/>
    </source>
</evidence>
<gene>
    <name evidence="1" type="ORF">NQ176_g4632</name>
</gene>
<dbReference type="EMBL" id="JANJQO010000520">
    <property type="protein sequence ID" value="KAJ2976973.1"/>
    <property type="molecule type" value="Genomic_DNA"/>
</dbReference>
<name>A0ACC1NDU2_9HYPO</name>